<keyword evidence="1" id="KW-0812">Transmembrane</keyword>
<feature type="transmembrane region" description="Helical" evidence="1">
    <location>
        <begin position="227"/>
        <end position="244"/>
    </location>
</feature>
<feature type="transmembrane region" description="Helical" evidence="1">
    <location>
        <begin position="20"/>
        <end position="46"/>
    </location>
</feature>
<evidence type="ECO:0000313" key="2">
    <source>
        <dbReference type="EMBL" id="SUZ55738.1"/>
    </source>
</evidence>
<accession>A0A381NPG3</accession>
<dbReference type="PANTHER" id="PTHR37308">
    <property type="entry name" value="INTEGRAL MEMBRANE PROTEIN"/>
    <property type="match status" value="1"/>
</dbReference>
<proteinExistence type="predicted"/>
<feature type="non-terminal residue" evidence="2">
    <location>
        <position position="1"/>
    </location>
</feature>
<dbReference type="PANTHER" id="PTHR37308:SF1">
    <property type="entry name" value="POLYPRENYL-PHOSPHATE TRANSPORTER"/>
    <property type="match status" value="1"/>
</dbReference>
<feature type="transmembrane region" description="Helical" evidence="1">
    <location>
        <begin position="264"/>
        <end position="281"/>
    </location>
</feature>
<gene>
    <name evidence="2" type="ORF">METZ01_LOCUS8592</name>
</gene>
<dbReference type="Pfam" id="PF04018">
    <property type="entry name" value="VCA0040-like"/>
    <property type="match status" value="1"/>
</dbReference>
<keyword evidence="1" id="KW-0472">Membrane</keyword>
<feature type="transmembrane region" description="Helical" evidence="1">
    <location>
        <begin position="58"/>
        <end position="75"/>
    </location>
</feature>
<organism evidence="2">
    <name type="scientific">marine metagenome</name>
    <dbReference type="NCBI Taxonomy" id="408172"/>
    <lineage>
        <taxon>unclassified sequences</taxon>
        <taxon>metagenomes</taxon>
        <taxon>ecological metagenomes</taxon>
    </lineage>
</organism>
<reference evidence="2" key="1">
    <citation type="submission" date="2018-05" db="EMBL/GenBank/DDBJ databases">
        <authorList>
            <person name="Lanie J.A."/>
            <person name="Ng W.-L."/>
            <person name="Kazmierczak K.M."/>
            <person name="Andrzejewski T.M."/>
            <person name="Davidsen T.M."/>
            <person name="Wayne K.J."/>
            <person name="Tettelin H."/>
            <person name="Glass J.I."/>
            <person name="Rusch D."/>
            <person name="Podicherti R."/>
            <person name="Tsui H.-C.T."/>
            <person name="Winkler M.E."/>
        </authorList>
    </citation>
    <scope>NUCLEOTIDE SEQUENCE</scope>
</reference>
<feature type="transmembrane region" description="Helical" evidence="1">
    <location>
        <begin position="150"/>
        <end position="167"/>
    </location>
</feature>
<protein>
    <recommendedName>
        <fullName evidence="3">DUF368 domain-containing protein</fullName>
    </recommendedName>
</protein>
<sequence>VRIQHLGAGLLMGSADAVPGISGGTVALVIGIYQRLIGSIAIVLNYPRERDFEKLREPLTFLLPLGFGIVAAYWLVSRLPVGPAEAPGLLLQPESAVLCYGFFSGLVVASLREPWHRISAPNREHSVLAMTGAAVTLILLDLPFMKSVPADWMLLVGGALALTAMLLPGISGALVLMMLGQYAVVAGAVHDLRLVPLLWFCSGGLVAALTVVPVLRRLLTEQLDRTLAVLTGVMAGSLRALWPWKENYDMRTGDLSPLGAGTNWPEVLLAALLGALVIVVLERLTRRETNRST</sequence>
<evidence type="ECO:0000256" key="1">
    <source>
        <dbReference type="SAM" id="Phobius"/>
    </source>
</evidence>
<dbReference type="AlphaFoldDB" id="A0A381NPG3"/>
<evidence type="ECO:0008006" key="3">
    <source>
        <dbReference type="Google" id="ProtNLM"/>
    </source>
</evidence>
<feature type="transmembrane region" description="Helical" evidence="1">
    <location>
        <begin position="95"/>
        <end position="115"/>
    </location>
</feature>
<keyword evidence="1" id="KW-1133">Transmembrane helix</keyword>
<dbReference type="EMBL" id="UINC01000458">
    <property type="protein sequence ID" value="SUZ55738.1"/>
    <property type="molecule type" value="Genomic_DNA"/>
</dbReference>
<dbReference type="InterPro" id="IPR007163">
    <property type="entry name" value="VCA0040-like"/>
</dbReference>
<name>A0A381NPG3_9ZZZZ</name>
<feature type="transmembrane region" description="Helical" evidence="1">
    <location>
        <begin position="196"/>
        <end position="215"/>
    </location>
</feature>